<dbReference type="InterPro" id="IPR005302">
    <property type="entry name" value="MoCF_Sase_C"/>
</dbReference>
<keyword evidence="3" id="KW-1185">Reference proteome</keyword>
<dbReference type="InterPro" id="IPR052716">
    <property type="entry name" value="MOSC_domain"/>
</dbReference>
<gene>
    <name evidence="2" type="ORF">GRI41_03315</name>
</gene>
<organism evidence="2 3">
    <name type="scientific">Pontixanthobacter aquaemixtae</name>
    <dbReference type="NCBI Taxonomy" id="1958940"/>
    <lineage>
        <taxon>Bacteria</taxon>
        <taxon>Pseudomonadati</taxon>
        <taxon>Pseudomonadota</taxon>
        <taxon>Alphaproteobacteria</taxon>
        <taxon>Sphingomonadales</taxon>
        <taxon>Erythrobacteraceae</taxon>
        <taxon>Pontixanthobacter</taxon>
    </lineage>
</organism>
<evidence type="ECO:0000259" key="1">
    <source>
        <dbReference type="PROSITE" id="PS51340"/>
    </source>
</evidence>
<dbReference type="Gene3D" id="2.40.33.20">
    <property type="entry name" value="PK beta-barrel domain-like"/>
    <property type="match status" value="1"/>
</dbReference>
<reference evidence="2 3" key="1">
    <citation type="submission" date="2019-12" db="EMBL/GenBank/DDBJ databases">
        <title>Genomic-based taxomic classification of the family Erythrobacteraceae.</title>
        <authorList>
            <person name="Xu L."/>
        </authorList>
    </citation>
    <scope>NUCLEOTIDE SEQUENCE [LARGE SCALE GENOMIC DNA]</scope>
    <source>
        <strain evidence="2 3">KCTC 52763</strain>
    </source>
</reference>
<dbReference type="GO" id="GO:0030170">
    <property type="term" value="F:pyridoxal phosphate binding"/>
    <property type="evidence" value="ECO:0007669"/>
    <property type="project" value="InterPro"/>
</dbReference>
<dbReference type="AlphaFoldDB" id="A0A844ZRX2"/>
<protein>
    <submittedName>
        <fullName evidence="2">MOSC domain-containing protein</fullName>
    </submittedName>
</protein>
<dbReference type="PANTHER" id="PTHR36930">
    <property type="entry name" value="METAL-SULFUR CLUSTER BIOSYNTHESIS PROTEINS YUAD-RELATED"/>
    <property type="match status" value="1"/>
</dbReference>
<dbReference type="GO" id="GO:0003824">
    <property type="term" value="F:catalytic activity"/>
    <property type="evidence" value="ECO:0007669"/>
    <property type="project" value="InterPro"/>
</dbReference>
<proteinExistence type="predicted"/>
<dbReference type="SUPFAM" id="SSF50800">
    <property type="entry name" value="PK beta-barrel domain-like"/>
    <property type="match status" value="1"/>
</dbReference>
<dbReference type="GO" id="GO:0030151">
    <property type="term" value="F:molybdenum ion binding"/>
    <property type="evidence" value="ECO:0007669"/>
    <property type="project" value="InterPro"/>
</dbReference>
<dbReference type="EMBL" id="WTYX01000001">
    <property type="protein sequence ID" value="MXO89840.1"/>
    <property type="molecule type" value="Genomic_DNA"/>
</dbReference>
<dbReference type="PROSITE" id="PS51340">
    <property type="entry name" value="MOSC"/>
    <property type="match status" value="1"/>
</dbReference>
<dbReference type="PANTHER" id="PTHR36930:SF1">
    <property type="entry name" value="MOSC DOMAIN-CONTAINING PROTEIN"/>
    <property type="match status" value="1"/>
</dbReference>
<dbReference type="Pfam" id="PF03473">
    <property type="entry name" value="MOSC"/>
    <property type="match status" value="1"/>
</dbReference>
<evidence type="ECO:0000313" key="3">
    <source>
        <dbReference type="Proteomes" id="UP000442714"/>
    </source>
</evidence>
<dbReference type="OrthoDB" id="9786134at2"/>
<comment type="caution">
    <text evidence="2">The sequence shown here is derived from an EMBL/GenBank/DDBJ whole genome shotgun (WGS) entry which is preliminary data.</text>
</comment>
<sequence>MGVIAPSVIAVAKDGTHRFSKEVVEEITIRAGLGVEGDAHAGETVQHLSRVAVDPMQPNLRQIHLIHTELFDELRGKGYDIASGDLGENITTRGIDLLGLSRDTLLHIGESAVLRVTGLRNPCKQIENFRTGLLGEMVEKSPEGLIRKAGIMSVVVADGVIRAGDAICVEATGRGHIPLERV</sequence>
<name>A0A844ZRX2_9SPHN</name>
<dbReference type="InterPro" id="IPR011037">
    <property type="entry name" value="Pyrv_Knase-like_insert_dom_sf"/>
</dbReference>
<evidence type="ECO:0000313" key="2">
    <source>
        <dbReference type="EMBL" id="MXO89840.1"/>
    </source>
</evidence>
<accession>A0A844ZRX2</accession>
<dbReference type="Proteomes" id="UP000442714">
    <property type="component" value="Unassembled WGS sequence"/>
</dbReference>
<feature type="domain" description="MOSC" evidence="1">
    <location>
        <begin position="21"/>
        <end position="170"/>
    </location>
</feature>